<reference evidence="2" key="1">
    <citation type="submission" date="2021-03" db="EMBL/GenBank/DDBJ databases">
        <title>Revisited historic fungal species revealed as producer of novel bioactive compounds through whole genome sequencing and comparative genomics.</title>
        <authorList>
            <person name="Vignolle G.A."/>
            <person name="Hochenegger N."/>
            <person name="Mach R.L."/>
            <person name="Mach-Aigner A.R."/>
            <person name="Javad Rahimi M."/>
            <person name="Salim K.A."/>
            <person name="Chan C.M."/>
            <person name="Lim L.B.L."/>
            <person name="Cai F."/>
            <person name="Druzhinina I.S."/>
            <person name="U'Ren J.M."/>
            <person name="Derntl C."/>
        </authorList>
    </citation>
    <scope>NUCLEOTIDE SEQUENCE</scope>
    <source>
        <strain evidence="2">TUCIM 5799</strain>
    </source>
</reference>
<feature type="compositionally biased region" description="Acidic residues" evidence="1">
    <location>
        <begin position="250"/>
        <end position="264"/>
    </location>
</feature>
<dbReference type="Proteomes" id="UP000829685">
    <property type="component" value="Unassembled WGS sequence"/>
</dbReference>
<evidence type="ECO:0000313" key="2">
    <source>
        <dbReference type="EMBL" id="KAI1880642.1"/>
    </source>
</evidence>
<protein>
    <submittedName>
        <fullName evidence="2">Uncharacterized protein</fullName>
    </submittedName>
</protein>
<feature type="region of interest" description="Disordered" evidence="1">
    <location>
        <begin position="137"/>
        <end position="167"/>
    </location>
</feature>
<proteinExistence type="predicted"/>
<dbReference type="AlphaFoldDB" id="A0A9Q0ARE9"/>
<feature type="region of interest" description="Disordered" evidence="1">
    <location>
        <begin position="243"/>
        <end position="264"/>
    </location>
</feature>
<sequence>MNFEYVKEPQGKFEEAVIEAGYPWVRTNTIEKTRMADFDPSYIDRLNAHSHSGTNTHLIVDGDLRFNVKRAQGGDLDSREACDSGDICYQHEFYVLEKASYSATTTTGATFVEGHRCLSPTTAERFMGRGTLTARPVAEVDTKQLPARTAPAKSSSKTASSSVGSWPRNLQWPDDDKIMAWLRGVVFLPGPPTSIAWESPVATEDDMAARRCIERWFAKEWRQVSRRITHPVNCGELHGYINDSNLEGSVGDDEDDQDDEILLG</sequence>
<evidence type="ECO:0000256" key="1">
    <source>
        <dbReference type="SAM" id="MobiDB-lite"/>
    </source>
</evidence>
<organism evidence="2 3">
    <name type="scientific">Neoarthrinium moseri</name>
    <dbReference type="NCBI Taxonomy" id="1658444"/>
    <lineage>
        <taxon>Eukaryota</taxon>
        <taxon>Fungi</taxon>
        <taxon>Dikarya</taxon>
        <taxon>Ascomycota</taxon>
        <taxon>Pezizomycotina</taxon>
        <taxon>Sordariomycetes</taxon>
        <taxon>Xylariomycetidae</taxon>
        <taxon>Amphisphaeriales</taxon>
        <taxon>Apiosporaceae</taxon>
        <taxon>Neoarthrinium</taxon>
    </lineage>
</organism>
<name>A0A9Q0ARE9_9PEZI</name>
<dbReference type="EMBL" id="JAFIMR010000002">
    <property type="protein sequence ID" value="KAI1880642.1"/>
    <property type="molecule type" value="Genomic_DNA"/>
</dbReference>
<accession>A0A9Q0ARE9</accession>
<gene>
    <name evidence="2" type="ORF">JX265_000882</name>
</gene>
<evidence type="ECO:0000313" key="3">
    <source>
        <dbReference type="Proteomes" id="UP000829685"/>
    </source>
</evidence>
<keyword evidence="3" id="KW-1185">Reference proteome</keyword>
<feature type="compositionally biased region" description="Low complexity" evidence="1">
    <location>
        <begin position="146"/>
        <end position="162"/>
    </location>
</feature>
<comment type="caution">
    <text evidence="2">The sequence shown here is derived from an EMBL/GenBank/DDBJ whole genome shotgun (WGS) entry which is preliminary data.</text>
</comment>